<evidence type="ECO:0000313" key="19">
    <source>
        <dbReference type="EMBL" id="BBH02090.1"/>
    </source>
</evidence>
<dbReference type="InterPro" id="IPR001611">
    <property type="entry name" value="Leu-rich_rpt"/>
</dbReference>
<protein>
    <recommendedName>
        <fullName evidence="2">non-specific serine/threonine protein kinase</fullName>
        <ecNumber evidence="2">2.7.11.1</ecNumber>
    </recommendedName>
</protein>
<evidence type="ECO:0000256" key="10">
    <source>
        <dbReference type="ARBA" id="ARBA00022777"/>
    </source>
</evidence>
<keyword evidence="7" id="KW-0732">Signal</keyword>
<dbReference type="PROSITE" id="PS00108">
    <property type="entry name" value="PROTEIN_KINASE_ST"/>
    <property type="match status" value="1"/>
</dbReference>
<evidence type="ECO:0000256" key="8">
    <source>
        <dbReference type="ARBA" id="ARBA00022737"/>
    </source>
</evidence>
<dbReference type="FunFam" id="3.30.200.20:FF:000162">
    <property type="entry name" value="Adenine nucleotide alpha hydrolase-like domain kinase"/>
    <property type="match status" value="1"/>
</dbReference>
<evidence type="ECO:0000256" key="17">
    <source>
        <dbReference type="SAM" id="Phobius"/>
    </source>
</evidence>
<keyword evidence="9 15" id="KW-0547">Nucleotide-binding</keyword>
<evidence type="ECO:0000259" key="18">
    <source>
        <dbReference type="PROSITE" id="PS50011"/>
    </source>
</evidence>
<evidence type="ECO:0000256" key="11">
    <source>
        <dbReference type="ARBA" id="ARBA00022840"/>
    </source>
</evidence>
<evidence type="ECO:0000256" key="2">
    <source>
        <dbReference type="ARBA" id="ARBA00012513"/>
    </source>
</evidence>
<dbReference type="Gene3D" id="3.80.10.10">
    <property type="entry name" value="Ribonuclease Inhibitor"/>
    <property type="match status" value="2"/>
</dbReference>
<dbReference type="GO" id="GO:0004674">
    <property type="term" value="F:protein serine/threonine kinase activity"/>
    <property type="evidence" value="ECO:0007669"/>
    <property type="project" value="UniProtKB-KW"/>
</dbReference>
<dbReference type="InterPro" id="IPR032675">
    <property type="entry name" value="LRR_dom_sf"/>
</dbReference>
<dbReference type="Pfam" id="PF00560">
    <property type="entry name" value="LRR_1"/>
    <property type="match status" value="1"/>
</dbReference>
<feature type="region of interest" description="Disordered" evidence="16">
    <location>
        <begin position="840"/>
        <end position="863"/>
    </location>
</feature>
<evidence type="ECO:0000256" key="4">
    <source>
        <dbReference type="ARBA" id="ARBA00022614"/>
    </source>
</evidence>
<keyword evidence="5" id="KW-0808">Transferase</keyword>
<keyword evidence="4" id="KW-0433">Leucine-rich repeat</keyword>
<evidence type="ECO:0000256" key="12">
    <source>
        <dbReference type="ARBA" id="ARBA00022989"/>
    </source>
</evidence>
<dbReference type="FunFam" id="3.80.10.10:FF:000129">
    <property type="entry name" value="Leucine-rich repeat receptor-like kinase"/>
    <property type="match status" value="1"/>
</dbReference>
<keyword evidence="13 17" id="KW-0472">Membrane</keyword>
<dbReference type="SUPFAM" id="SSF56112">
    <property type="entry name" value="Protein kinase-like (PK-like)"/>
    <property type="match status" value="1"/>
</dbReference>
<dbReference type="EC" id="2.7.11.1" evidence="2"/>
<keyword evidence="10 19" id="KW-0418">Kinase</keyword>
<dbReference type="PROSITE" id="PS51450">
    <property type="entry name" value="LRR"/>
    <property type="match status" value="1"/>
</dbReference>
<evidence type="ECO:0000256" key="15">
    <source>
        <dbReference type="PROSITE-ProRule" id="PRU10141"/>
    </source>
</evidence>
<dbReference type="InterPro" id="IPR001245">
    <property type="entry name" value="Ser-Thr/Tyr_kinase_cat_dom"/>
</dbReference>
<proteinExistence type="predicted"/>
<dbReference type="FunFam" id="3.80.10.10:FF:000542">
    <property type="entry name" value="Leucine-rich repeat protein kinase family protein"/>
    <property type="match status" value="1"/>
</dbReference>
<keyword evidence="11 15" id="KW-0067">ATP-binding</keyword>
<dbReference type="InterPro" id="IPR008271">
    <property type="entry name" value="Ser/Thr_kinase_AS"/>
</dbReference>
<dbReference type="Gene3D" id="3.30.200.20">
    <property type="entry name" value="Phosphorylase Kinase, domain 1"/>
    <property type="match status" value="1"/>
</dbReference>
<dbReference type="InterPro" id="IPR000719">
    <property type="entry name" value="Prot_kinase_dom"/>
</dbReference>
<evidence type="ECO:0000256" key="3">
    <source>
        <dbReference type="ARBA" id="ARBA00022527"/>
    </source>
</evidence>
<gene>
    <name evidence="19" type="ORF">Prudu_012551</name>
</gene>
<dbReference type="PANTHER" id="PTHR45974:SF266">
    <property type="entry name" value="LEUCINE-RICH REPEAT RECEPTOR PROTEIN KINASE HPCA1"/>
    <property type="match status" value="1"/>
</dbReference>
<comment type="subcellular location">
    <subcellularLocation>
        <location evidence="1">Membrane</location>
        <topology evidence="1">Single-pass membrane protein</topology>
    </subcellularLocation>
</comment>
<dbReference type="SUPFAM" id="SSF52058">
    <property type="entry name" value="L domain-like"/>
    <property type="match status" value="1"/>
</dbReference>
<dbReference type="FunFam" id="1.10.510.10:FF:000453">
    <property type="entry name" value="LRR receptor-like serine/threonine-protein kinase HSL2"/>
    <property type="match status" value="1"/>
</dbReference>
<keyword evidence="12 17" id="KW-1133">Transmembrane helix</keyword>
<accession>A0A4Y1RCX9</accession>
<dbReference type="EMBL" id="AP019300">
    <property type="protein sequence ID" value="BBH02090.1"/>
    <property type="molecule type" value="Genomic_DNA"/>
</dbReference>
<keyword evidence="14" id="KW-0325">Glycoprotein</keyword>
<dbReference type="GO" id="GO:0005524">
    <property type="term" value="F:ATP binding"/>
    <property type="evidence" value="ECO:0007669"/>
    <property type="project" value="UniProtKB-UniRule"/>
</dbReference>
<dbReference type="InterPro" id="IPR017441">
    <property type="entry name" value="Protein_kinase_ATP_BS"/>
</dbReference>
<dbReference type="GO" id="GO:0016020">
    <property type="term" value="C:membrane"/>
    <property type="evidence" value="ECO:0007669"/>
    <property type="project" value="UniProtKB-SubCell"/>
</dbReference>
<keyword evidence="8" id="KW-0677">Repeat</keyword>
<dbReference type="PANTHER" id="PTHR45974">
    <property type="entry name" value="RECEPTOR-LIKE PROTEIN 55"/>
    <property type="match status" value="1"/>
</dbReference>
<dbReference type="PROSITE" id="PS50011">
    <property type="entry name" value="PROTEIN_KINASE_DOM"/>
    <property type="match status" value="1"/>
</dbReference>
<dbReference type="AlphaFoldDB" id="A0A4Y1RCX9"/>
<evidence type="ECO:0000256" key="13">
    <source>
        <dbReference type="ARBA" id="ARBA00023136"/>
    </source>
</evidence>
<evidence type="ECO:0000256" key="16">
    <source>
        <dbReference type="SAM" id="MobiDB-lite"/>
    </source>
</evidence>
<evidence type="ECO:0000256" key="6">
    <source>
        <dbReference type="ARBA" id="ARBA00022692"/>
    </source>
</evidence>
<evidence type="ECO:0000256" key="5">
    <source>
        <dbReference type="ARBA" id="ARBA00022679"/>
    </source>
</evidence>
<dbReference type="CDD" id="cd14066">
    <property type="entry name" value="STKc_IRAK"/>
    <property type="match status" value="1"/>
</dbReference>
<evidence type="ECO:0000256" key="9">
    <source>
        <dbReference type="ARBA" id="ARBA00022741"/>
    </source>
</evidence>
<evidence type="ECO:0000256" key="7">
    <source>
        <dbReference type="ARBA" id="ARBA00022729"/>
    </source>
</evidence>
<feature type="transmembrane region" description="Helical" evidence="17">
    <location>
        <begin position="488"/>
        <end position="511"/>
    </location>
</feature>
<dbReference type="InterPro" id="IPR011009">
    <property type="entry name" value="Kinase-like_dom_sf"/>
</dbReference>
<keyword evidence="6 17" id="KW-0812">Transmembrane</keyword>
<sequence length="863" mass="94480">MQSEGAIEEYAPMKILMDEWDIRPPSWVGSDPCVGGWEGIECTNSRITSIALADMGLTGRLPSDIELLSELEILSLKNNSFNGLIPPSIGNLTNLFFLDLSDNKLVGSFPVSNRTAPGLDQLEKARHFHFQNNQLSGIIPPKLFSSQMKLIHVIFDRNNLTGSIPSTLGLVQSLQAVRLDRNSLNGSVPSNLKNLSKIAELDMSNNTFDVSDVPSWFSTLLNLTTLMMENTRLQGEVPQALFSNYNLETLILRNNKINGLLDLETISGNHLQLIDMEKNFITDLKPSAGGSNYTLIVRISEDQISKRYTKFLSVMSSIICCRLVDNPICEGTNMANNYCIVSPSNSSNLIPPSNCASVACSLGQVSSPNCKCAYPYTGTLVFIFVSFSNLGNFSYYTTLQDSLVRSFRSYNLPVESVALGYPTFGSSYHLELFIQVFPSGQDRFNQTGASAIASVISNQTLSRPGFFGPYSAVFPYGNSGGGGSKKGLIIGAAVGGSVLLLLLALVGVYALQQKRTADEQWSRSIPLSGISNSSASAPRLKGAISFSFEELQKYTNGFSEANDVGAGGYGKVYRGILPTGQMVAIKRAKRDSMQGGPEFTAEVELLSRVHHKNLVSLLGFCLEQGEQILVYEYVPNGDLLDSLSGKSGIRLDWLRRLKIILGAARGLAYLHEHANPPIIHRDIKSNNILLDKDLTAKVADFGLSKSMADSGTDHVTTQVKGTMGYLDPEYYMTQQLTEKSDVYSFGVVMLELITARRPIEQGKYIVRVVQMAMDKTKYLYNLLEVLDPHIGLGTELKGLEIFVDLAMSCVEESQDKRPRMGEVVKVIENITQLAALNNSTSNSASYEDGSGDDLLPSVQRSRP</sequence>
<dbReference type="Pfam" id="PF07714">
    <property type="entry name" value="PK_Tyr_Ser-Thr"/>
    <property type="match status" value="1"/>
</dbReference>
<evidence type="ECO:0000256" key="1">
    <source>
        <dbReference type="ARBA" id="ARBA00004167"/>
    </source>
</evidence>
<dbReference type="Gene3D" id="1.10.510.10">
    <property type="entry name" value="Transferase(Phosphotransferase) domain 1"/>
    <property type="match status" value="1"/>
</dbReference>
<dbReference type="SMART" id="SM00220">
    <property type="entry name" value="S_TKc"/>
    <property type="match status" value="1"/>
</dbReference>
<evidence type="ECO:0000256" key="14">
    <source>
        <dbReference type="ARBA" id="ARBA00023180"/>
    </source>
</evidence>
<reference evidence="19" key="1">
    <citation type="journal article" date="2019" name="Science">
        <title>Mutation of a bHLH transcription factor allowed almond domestication.</title>
        <authorList>
            <person name="Sanchez-Perez R."/>
            <person name="Pavan S."/>
            <person name="Mazzeo R."/>
            <person name="Moldovan C."/>
            <person name="Aiese Cigliano R."/>
            <person name="Del Cueto J."/>
            <person name="Ricciardi F."/>
            <person name="Lotti C."/>
            <person name="Ricciardi L."/>
            <person name="Dicenta F."/>
            <person name="Lopez-Marques R.L."/>
            <person name="Lindberg Moller B."/>
        </authorList>
    </citation>
    <scope>NUCLEOTIDE SEQUENCE</scope>
</reference>
<feature type="binding site" evidence="15">
    <location>
        <position position="586"/>
    </location>
    <ligand>
        <name>ATP</name>
        <dbReference type="ChEBI" id="CHEBI:30616"/>
    </ligand>
</feature>
<feature type="domain" description="Protein kinase" evidence="18">
    <location>
        <begin position="558"/>
        <end position="830"/>
    </location>
</feature>
<name>A0A4Y1RCX9_PRUDU</name>
<organism evidence="19">
    <name type="scientific">Prunus dulcis</name>
    <name type="common">Almond</name>
    <name type="synonym">Amygdalus dulcis</name>
    <dbReference type="NCBI Taxonomy" id="3755"/>
    <lineage>
        <taxon>Eukaryota</taxon>
        <taxon>Viridiplantae</taxon>
        <taxon>Streptophyta</taxon>
        <taxon>Embryophyta</taxon>
        <taxon>Tracheophyta</taxon>
        <taxon>Spermatophyta</taxon>
        <taxon>Magnoliopsida</taxon>
        <taxon>eudicotyledons</taxon>
        <taxon>Gunneridae</taxon>
        <taxon>Pentapetalae</taxon>
        <taxon>rosids</taxon>
        <taxon>fabids</taxon>
        <taxon>Rosales</taxon>
        <taxon>Rosaceae</taxon>
        <taxon>Amygdaloideae</taxon>
        <taxon>Amygdaleae</taxon>
        <taxon>Prunus</taxon>
    </lineage>
</organism>
<keyword evidence="3" id="KW-0723">Serine/threonine-protein kinase</keyword>
<dbReference type="PROSITE" id="PS00107">
    <property type="entry name" value="PROTEIN_KINASE_ATP"/>
    <property type="match status" value="1"/>
</dbReference>